<dbReference type="PANTHER" id="PTHR16305:SF28">
    <property type="entry name" value="GUANYLATE CYCLASE DOMAIN-CONTAINING PROTEIN"/>
    <property type="match status" value="1"/>
</dbReference>
<evidence type="ECO:0000256" key="3">
    <source>
        <dbReference type="SAM" id="MobiDB-lite"/>
    </source>
</evidence>
<dbReference type="Pfam" id="PF13191">
    <property type="entry name" value="AAA_16"/>
    <property type="match status" value="1"/>
</dbReference>
<evidence type="ECO:0000313" key="6">
    <source>
        <dbReference type="Proteomes" id="UP000295722"/>
    </source>
</evidence>
<dbReference type="Gene3D" id="3.40.50.300">
    <property type="entry name" value="P-loop containing nucleotide triphosphate hydrolases"/>
    <property type="match status" value="1"/>
</dbReference>
<keyword evidence="1" id="KW-0547">Nucleotide-binding</keyword>
<feature type="compositionally biased region" description="Low complexity" evidence="3">
    <location>
        <begin position="53"/>
        <end position="78"/>
    </location>
</feature>
<dbReference type="Pfam" id="PF12773">
    <property type="entry name" value="DZR"/>
    <property type="match status" value="1"/>
</dbReference>
<name>A0A4R5MFX4_9BURK</name>
<dbReference type="OrthoDB" id="9758570at2"/>
<dbReference type="InterPro" id="IPR025874">
    <property type="entry name" value="DZR"/>
</dbReference>
<keyword evidence="2" id="KW-0067">ATP-binding</keyword>
<keyword evidence="6" id="KW-1185">Reference proteome</keyword>
<dbReference type="GO" id="GO:0009190">
    <property type="term" value="P:cyclic nucleotide biosynthetic process"/>
    <property type="evidence" value="ECO:0007669"/>
    <property type="project" value="InterPro"/>
</dbReference>
<feature type="region of interest" description="Disordered" evidence="3">
    <location>
        <begin position="53"/>
        <end position="85"/>
    </location>
</feature>
<reference evidence="5 6" key="1">
    <citation type="submission" date="2019-03" db="EMBL/GenBank/DDBJ databases">
        <title>Paraburkholderia sp. 4M-K11, isolated from subtropical forest soil.</title>
        <authorList>
            <person name="Gao Z.-H."/>
            <person name="Qiu L.-H."/>
        </authorList>
    </citation>
    <scope>NUCLEOTIDE SEQUENCE [LARGE SCALE GENOMIC DNA]</scope>
    <source>
        <strain evidence="5 6">4M-K11</strain>
    </source>
</reference>
<dbReference type="InterPro" id="IPR001054">
    <property type="entry name" value="A/G_cyclase"/>
</dbReference>
<dbReference type="PROSITE" id="PS50125">
    <property type="entry name" value="GUANYLATE_CYCLASE_2"/>
    <property type="match status" value="1"/>
</dbReference>
<sequence>MRCADCGFENAAGAHFCEQCGMRLARLCSRCGQALSASARFCNACGAPASGAPSGDAPSAGAPSGGAPFAGAPSGDAAHAPPAAPIQYTPPHLAQRILAEQAAIEAQQGTAVERKTITALFADMAGSTALIHERDPEDAHRLIAPVIALMMEAVHHYEGFVAKSLGDGILALFGAPIAHEDHPQRALYAALRMQETMRRHADRIRLQEGIPLQIRVGIHTGEVVVRSVRKDDLRTDYDPVGHTIHIASRMQTIAALSSVLVSESTYRLTTGYFEFKALGATQIKGIQEPLEVFELAGLGALRTRLQVAAHRGLARFVGREAELERLHGALAQTTAGHGQIVGVVGEAGVGKSRLFHEFKERSQRGCLILETYSVSHGKAFPYLPLIELLRNYFQITAQDDERRSREKVTGRVLTLERGLEDLLPYVLYLLGAGEPDSPVATMDARIRRDRTFEAIKRLIERESQNQPVQLLFEDLQWLDSETEAFLAFLIEHVASKRIVLLLNFRPDYRPGWSDKDNYCEMRLDALGPAEAQSLLSALLGDDPDLMPLKERILEKTEGNPFFMEEVVQTLVEEGALLGAPGHCRIAKTPAELHIPTTVHGVLASRMDRLPAAEKTLLQHLAIVGKEFPWSLILQVVEQTEDELRHLLSRLQVAEFIYERPAFPEIEYTFKHALTQEVAANSLLSEQRSLLHERTAQAIEALYAGRLNEYCSELAHHYSLSSNAQKAVEYLHRAGQQAVERSAGLDAMRHFQTALALLERLPDTPGRARQELALRLSIGPALMAARGYAAPEVEATYTRAMALCEQIGDCSQLFPARFGLRTYYSLRADYATAQELGERLLRVACNAHDPDLLVEAHSALGSSSFFQGDFVTALEHQEKMRALYVQERHQAHAYVYGMDPGVRTLSIASWTQWYLGFPDQASERSRQALTLARKISQPFGLAFALVSAAMLHLFRQEPRLAQEFTEAAITLSDEQGFPYYLAWATILRGSSLAEQGNPDDGIEQMKQGLAAYLATGAKLSHSYYLGLLATACGRNGHVREGLDALADALAIVEKTGEHFHEAELYRIKGELLLERAGDRTCDDQDPQQAEACFQKALAIAAGQRATSLQLRAALSLARLWRTQGKTGEAGQMLSRVYEAFSEGADTADLRQAKALLGDMAAVRST</sequence>
<dbReference type="InterPro" id="IPR041664">
    <property type="entry name" value="AAA_16"/>
</dbReference>
<gene>
    <name evidence="5" type="ORF">EYW47_02270</name>
</gene>
<dbReference type="GO" id="GO:0004016">
    <property type="term" value="F:adenylate cyclase activity"/>
    <property type="evidence" value="ECO:0007669"/>
    <property type="project" value="UniProtKB-ARBA"/>
</dbReference>
<evidence type="ECO:0000313" key="5">
    <source>
        <dbReference type="EMBL" id="TDG26201.1"/>
    </source>
</evidence>
<dbReference type="SUPFAM" id="SSF55073">
    <property type="entry name" value="Nucleotide cyclase"/>
    <property type="match status" value="1"/>
</dbReference>
<dbReference type="GO" id="GO:0035556">
    <property type="term" value="P:intracellular signal transduction"/>
    <property type="evidence" value="ECO:0007669"/>
    <property type="project" value="InterPro"/>
</dbReference>
<dbReference type="Proteomes" id="UP000295722">
    <property type="component" value="Unassembled WGS sequence"/>
</dbReference>
<organism evidence="5 6">
    <name type="scientific">Paraburkholderia silviterrae</name>
    <dbReference type="NCBI Taxonomy" id="2528715"/>
    <lineage>
        <taxon>Bacteria</taxon>
        <taxon>Pseudomonadati</taxon>
        <taxon>Pseudomonadota</taxon>
        <taxon>Betaproteobacteria</taxon>
        <taxon>Burkholderiales</taxon>
        <taxon>Burkholderiaceae</taxon>
        <taxon>Paraburkholderia</taxon>
    </lineage>
</organism>
<dbReference type="Gene3D" id="3.30.70.1230">
    <property type="entry name" value="Nucleotide cyclase"/>
    <property type="match status" value="1"/>
</dbReference>
<dbReference type="InterPro" id="IPR011990">
    <property type="entry name" value="TPR-like_helical_dom_sf"/>
</dbReference>
<dbReference type="CDD" id="cd07302">
    <property type="entry name" value="CHD"/>
    <property type="match status" value="1"/>
</dbReference>
<dbReference type="AlphaFoldDB" id="A0A4R5MFX4"/>
<dbReference type="GO" id="GO:0005524">
    <property type="term" value="F:ATP binding"/>
    <property type="evidence" value="ECO:0007669"/>
    <property type="project" value="UniProtKB-KW"/>
</dbReference>
<dbReference type="EMBL" id="SMRP01000001">
    <property type="protein sequence ID" value="TDG26201.1"/>
    <property type="molecule type" value="Genomic_DNA"/>
</dbReference>
<accession>A0A4R5MFX4</accession>
<evidence type="ECO:0000259" key="4">
    <source>
        <dbReference type="PROSITE" id="PS50125"/>
    </source>
</evidence>
<dbReference type="Gene3D" id="1.25.40.10">
    <property type="entry name" value="Tetratricopeptide repeat domain"/>
    <property type="match status" value="2"/>
</dbReference>
<dbReference type="GO" id="GO:0005737">
    <property type="term" value="C:cytoplasm"/>
    <property type="evidence" value="ECO:0007669"/>
    <property type="project" value="TreeGrafter"/>
</dbReference>
<dbReference type="SUPFAM" id="SSF48452">
    <property type="entry name" value="TPR-like"/>
    <property type="match status" value="2"/>
</dbReference>
<dbReference type="InterPro" id="IPR029787">
    <property type="entry name" value="Nucleotide_cyclase"/>
</dbReference>
<dbReference type="PANTHER" id="PTHR16305">
    <property type="entry name" value="TESTICULAR SOLUBLE ADENYLYL CYCLASE"/>
    <property type="match status" value="1"/>
</dbReference>
<protein>
    <submittedName>
        <fullName evidence="5">Adenylate/guanylate cyclase domain-containing protein</fullName>
    </submittedName>
</protein>
<dbReference type="Pfam" id="PF00211">
    <property type="entry name" value="Guanylate_cyc"/>
    <property type="match status" value="1"/>
</dbReference>
<dbReference type="SMART" id="SM00044">
    <property type="entry name" value="CYCc"/>
    <property type="match status" value="1"/>
</dbReference>
<evidence type="ECO:0000256" key="1">
    <source>
        <dbReference type="ARBA" id="ARBA00022741"/>
    </source>
</evidence>
<proteinExistence type="predicted"/>
<comment type="caution">
    <text evidence="5">The sequence shown here is derived from an EMBL/GenBank/DDBJ whole genome shotgun (WGS) entry which is preliminary data.</text>
</comment>
<evidence type="ECO:0000256" key="2">
    <source>
        <dbReference type="ARBA" id="ARBA00022840"/>
    </source>
</evidence>
<dbReference type="InterPro" id="IPR027417">
    <property type="entry name" value="P-loop_NTPase"/>
</dbReference>
<dbReference type="SUPFAM" id="SSF52540">
    <property type="entry name" value="P-loop containing nucleoside triphosphate hydrolases"/>
    <property type="match status" value="1"/>
</dbReference>
<feature type="domain" description="Guanylate cyclase" evidence="4">
    <location>
        <begin position="118"/>
        <end position="251"/>
    </location>
</feature>
<dbReference type="RefSeq" id="WP_133193252.1">
    <property type="nucleotide sequence ID" value="NZ_JBHUCW010000001.1"/>
</dbReference>